<comment type="similarity">
    <text evidence="1">Belongs to the phosphate acetyltransferase and butyryltransferase family.</text>
</comment>
<evidence type="ECO:0000256" key="3">
    <source>
        <dbReference type="ARBA" id="ARBA00023315"/>
    </source>
</evidence>
<proteinExistence type="inferred from homology"/>
<dbReference type="Proteomes" id="UP000774130">
    <property type="component" value="Unassembled WGS sequence"/>
</dbReference>
<sequence length="293" mass="31727">MDKFESLLKKFDVKQKVRIGVVCPHDKVSIQAVFNPLVVDYVQPVLIGNSQIITDLLATFDYHAEVVPSESEETSAALAVQLVKEGKLDCLMKGHLATRTFLKAIVNKELGIAEQLLTHVAVNDIPNYHKLLLTTDGGMVLQPTKTEKRTLIAHGVKVMQKLGVKKPKVGLLAAAEIVNPKITSSVEAQELAAEFAETADFEIAGPISFDLATNREIAEIKHYENPVAGEADVLVGPDITTMNVLGKSLTGFSKATMAGIVMGAKVPIVMVSRGSNEKEKAYSILVAMYCSKE</sequence>
<evidence type="ECO:0000313" key="5">
    <source>
        <dbReference type="EMBL" id="MBV7390741.1"/>
    </source>
</evidence>
<organism evidence="5 6">
    <name type="scientific">Enterococcus alishanensis</name>
    <dbReference type="NCBI Taxonomy" id="1303817"/>
    <lineage>
        <taxon>Bacteria</taxon>
        <taxon>Bacillati</taxon>
        <taxon>Bacillota</taxon>
        <taxon>Bacilli</taxon>
        <taxon>Lactobacillales</taxon>
        <taxon>Enterococcaceae</taxon>
        <taxon>Enterococcus</taxon>
    </lineage>
</organism>
<dbReference type="InterPro" id="IPR012147">
    <property type="entry name" value="P_Ac_Bu_trans"/>
</dbReference>
<evidence type="ECO:0000259" key="4">
    <source>
        <dbReference type="Pfam" id="PF01515"/>
    </source>
</evidence>
<gene>
    <name evidence="5" type="ORF">KUA55_08625</name>
</gene>
<name>A0ABS6TCV7_9ENTE</name>
<dbReference type="Pfam" id="PF01515">
    <property type="entry name" value="PTA_PTB"/>
    <property type="match status" value="1"/>
</dbReference>
<evidence type="ECO:0000256" key="1">
    <source>
        <dbReference type="ARBA" id="ARBA00005656"/>
    </source>
</evidence>
<keyword evidence="6" id="KW-1185">Reference proteome</keyword>
<feature type="domain" description="Phosphate acetyl/butaryl transferase" evidence="4">
    <location>
        <begin position="75"/>
        <end position="287"/>
    </location>
</feature>
<dbReference type="InterPro" id="IPR002505">
    <property type="entry name" value="PTA_PTB"/>
</dbReference>
<dbReference type="RefSeq" id="WP_218325796.1">
    <property type="nucleotide sequence ID" value="NZ_JAHUZB010000003.1"/>
</dbReference>
<dbReference type="EMBL" id="JAHUZB010000003">
    <property type="protein sequence ID" value="MBV7390741.1"/>
    <property type="molecule type" value="Genomic_DNA"/>
</dbReference>
<dbReference type="InterPro" id="IPR050500">
    <property type="entry name" value="Phos_Acetyltrans/Butyryltrans"/>
</dbReference>
<dbReference type="PANTHER" id="PTHR43356">
    <property type="entry name" value="PHOSPHATE ACETYLTRANSFERASE"/>
    <property type="match status" value="1"/>
</dbReference>
<reference evidence="5 6" key="1">
    <citation type="submission" date="2021-06" db="EMBL/GenBank/DDBJ databases">
        <title>Enterococcus alishanensis sp. nov., a novel lactic acid bacterium isolated from fresh coffee beans.</title>
        <authorList>
            <person name="Chen Y.-S."/>
        </authorList>
    </citation>
    <scope>NUCLEOTIDE SEQUENCE [LARGE SCALE GENOMIC DNA]</scope>
    <source>
        <strain evidence="5 6">ALS3</strain>
    </source>
</reference>
<protein>
    <recommendedName>
        <fullName evidence="4">Phosphate acetyl/butaryl transferase domain-containing protein</fullName>
    </recommendedName>
</protein>
<dbReference type="PIRSF" id="PIRSF000428">
    <property type="entry name" value="P_Ac_trans"/>
    <property type="match status" value="1"/>
</dbReference>
<evidence type="ECO:0000256" key="2">
    <source>
        <dbReference type="ARBA" id="ARBA00022679"/>
    </source>
</evidence>
<accession>A0ABS6TCV7</accession>
<comment type="caution">
    <text evidence="5">The sequence shown here is derived from an EMBL/GenBank/DDBJ whole genome shotgun (WGS) entry which is preliminary data.</text>
</comment>
<dbReference type="PANTHER" id="PTHR43356:SF2">
    <property type="entry name" value="PHOSPHATE ACETYLTRANSFERASE"/>
    <property type="match status" value="1"/>
</dbReference>
<keyword evidence="3" id="KW-0012">Acyltransferase</keyword>
<evidence type="ECO:0000313" key="6">
    <source>
        <dbReference type="Proteomes" id="UP000774130"/>
    </source>
</evidence>
<keyword evidence="2" id="KW-0808">Transferase</keyword>